<sequence length="88" mass="10363">MQQEESLKEQRRDYRNLTRVERTGQVLSDITLTTDQLVSISQKIINTCKENGDVIELSRVFQIIISKMKLILEYKQDEFIASHGTRYK</sequence>
<evidence type="ECO:0000313" key="2">
    <source>
        <dbReference type="Proteomes" id="UP000008312"/>
    </source>
</evidence>
<keyword evidence="2" id="KW-1185">Reference proteome</keyword>
<accession>D8LXV6</accession>
<dbReference type="GeneID" id="24918047"/>
<dbReference type="InParanoid" id="D8LXV6"/>
<gene>
    <name evidence="1" type="ORF">GSBLH_T00000754001</name>
</gene>
<name>D8LXV6_BLAHO</name>
<proteinExistence type="predicted"/>
<evidence type="ECO:0000313" key="1">
    <source>
        <dbReference type="EMBL" id="CBK20411.2"/>
    </source>
</evidence>
<dbReference type="Proteomes" id="UP000008312">
    <property type="component" value="Unassembled WGS sequence"/>
</dbReference>
<dbReference type="EMBL" id="FN668639">
    <property type="protein sequence ID" value="CBK20411.2"/>
    <property type="molecule type" value="Genomic_DNA"/>
</dbReference>
<dbReference type="RefSeq" id="XP_012894459.1">
    <property type="nucleotide sequence ID" value="XM_013039005.1"/>
</dbReference>
<protein>
    <submittedName>
        <fullName evidence="1">Uncharacterized protein</fullName>
    </submittedName>
</protein>
<reference evidence="1" key="1">
    <citation type="submission" date="2010-02" db="EMBL/GenBank/DDBJ databases">
        <title>Sequencing and annotation of the Blastocystis hominis genome.</title>
        <authorList>
            <person name="Wincker P."/>
        </authorList>
    </citation>
    <scope>NUCLEOTIDE SEQUENCE</scope>
    <source>
        <strain evidence="1">Singapore isolate B</strain>
    </source>
</reference>
<dbReference type="AlphaFoldDB" id="D8LXV6"/>
<organism evidence="1">
    <name type="scientific">Blastocystis hominis</name>
    <dbReference type="NCBI Taxonomy" id="12968"/>
    <lineage>
        <taxon>Eukaryota</taxon>
        <taxon>Sar</taxon>
        <taxon>Stramenopiles</taxon>
        <taxon>Bigyra</taxon>
        <taxon>Opalozoa</taxon>
        <taxon>Opalinata</taxon>
        <taxon>Blastocystidae</taxon>
        <taxon>Blastocystis</taxon>
    </lineage>
</organism>